<organism evidence="1 2">
    <name type="scientific">Prymnesium parvum</name>
    <name type="common">Toxic golden alga</name>
    <dbReference type="NCBI Taxonomy" id="97485"/>
    <lineage>
        <taxon>Eukaryota</taxon>
        <taxon>Haptista</taxon>
        <taxon>Haptophyta</taxon>
        <taxon>Prymnesiophyceae</taxon>
        <taxon>Prymnesiales</taxon>
        <taxon>Prymnesiaceae</taxon>
        <taxon>Prymnesium</taxon>
    </lineage>
</organism>
<comment type="caution">
    <text evidence="1">The sequence shown here is derived from an EMBL/GenBank/DDBJ whole genome shotgun (WGS) entry which is preliminary data.</text>
</comment>
<dbReference type="EMBL" id="JBGBPQ010000010">
    <property type="protein sequence ID" value="KAL1519165.1"/>
    <property type="molecule type" value="Genomic_DNA"/>
</dbReference>
<keyword evidence="2" id="KW-1185">Reference proteome</keyword>
<evidence type="ECO:0000313" key="2">
    <source>
        <dbReference type="Proteomes" id="UP001515480"/>
    </source>
</evidence>
<sequence>MRSDQNISFTCISGRRISLPTRAFDIPVGLKPLLSQLSHERREALRLNKDNLTADELTASVANLSFVDVDNSILADASTHPTGLIRVGELNAQRGRYWCEIALQIRETPALAAVDIWLLNEFDLGMARSQQRHTARLLAYALGLNYAWATEFIELSNGNRQEQLKTRGEHNLYGLHGNALLSRWPLTNGTVLRMPGMAKLFHGRPKDGDTAFGYEKRLGLRKLQRFRDNDELRFSMRSFADADGVQNFHVIARGDPPRWLNTSFPRIFWWDETQLLNRLRSQRGISKPLDFQNTPPLARRAKKQDILSGWVGKLLVN</sequence>
<evidence type="ECO:0000313" key="1">
    <source>
        <dbReference type="EMBL" id="KAL1519165.1"/>
    </source>
</evidence>
<accession>A0AB34JAV8</accession>
<name>A0AB34JAV8_PRYPA</name>
<proteinExistence type="predicted"/>
<gene>
    <name evidence="1" type="ORF">AB1Y20_003425</name>
</gene>
<protein>
    <submittedName>
        <fullName evidence="1">Uncharacterized protein</fullName>
    </submittedName>
</protein>
<reference evidence="1 2" key="1">
    <citation type="journal article" date="2024" name="Science">
        <title>Giant polyketide synthase enzymes in the biosynthesis of giant marine polyether toxins.</title>
        <authorList>
            <person name="Fallon T.R."/>
            <person name="Shende V.V."/>
            <person name="Wierzbicki I.H."/>
            <person name="Pendleton A.L."/>
            <person name="Watervoot N.F."/>
            <person name="Auber R.P."/>
            <person name="Gonzalez D.J."/>
            <person name="Wisecaver J.H."/>
            <person name="Moore B.S."/>
        </authorList>
    </citation>
    <scope>NUCLEOTIDE SEQUENCE [LARGE SCALE GENOMIC DNA]</scope>
    <source>
        <strain evidence="1 2">12B1</strain>
    </source>
</reference>
<dbReference type="InterPro" id="IPR036691">
    <property type="entry name" value="Endo/exonu/phosph_ase_sf"/>
</dbReference>
<dbReference type="Gene3D" id="3.60.10.10">
    <property type="entry name" value="Endonuclease/exonuclease/phosphatase"/>
    <property type="match status" value="1"/>
</dbReference>
<dbReference type="AlphaFoldDB" id="A0AB34JAV8"/>
<dbReference type="Proteomes" id="UP001515480">
    <property type="component" value="Unassembled WGS sequence"/>
</dbReference>